<dbReference type="Proteomes" id="UP001589619">
    <property type="component" value="Unassembled WGS sequence"/>
</dbReference>
<gene>
    <name evidence="1" type="ORF">ACFFNY_20045</name>
</gene>
<evidence type="ECO:0000313" key="2">
    <source>
        <dbReference type="Proteomes" id="UP001589619"/>
    </source>
</evidence>
<comment type="caution">
    <text evidence="1">The sequence shown here is derived from an EMBL/GenBank/DDBJ whole genome shotgun (WGS) entry which is preliminary data.</text>
</comment>
<accession>A0ABV5W037</accession>
<sequence>MTGRHDDEKRLLERAAVREFIRLYNGRHDVKLRLLYQHDRPDAILQDSRGGKLGVEITHLFYDAAEAKALLGRPDGTIAGPVSLAHLIAQLNELIKRKESKKQAYDPSYPISLLIRNASPTFKLSEIWAAREHIYEPNDVFIDTWFLTRDGTKEWKLVNLDDLHASEYR</sequence>
<keyword evidence="2" id="KW-1185">Reference proteome</keyword>
<protein>
    <submittedName>
        <fullName evidence="1">Uncharacterized protein</fullName>
    </submittedName>
</protein>
<reference evidence="1 2" key="1">
    <citation type="submission" date="2024-09" db="EMBL/GenBank/DDBJ databases">
        <authorList>
            <person name="Sun Q."/>
            <person name="Mori K."/>
        </authorList>
    </citation>
    <scope>NUCLEOTIDE SEQUENCE [LARGE SCALE GENOMIC DNA]</scope>
    <source>
        <strain evidence="1 2">JCM 12520</strain>
    </source>
</reference>
<dbReference type="RefSeq" id="WP_344915143.1">
    <property type="nucleotide sequence ID" value="NZ_BAAAYO010000014.1"/>
</dbReference>
<dbReference type="EMBL" id="JBHMAG010000013">
    <property type="protein sequence ID" value="MFB9753868.1"/>
    <property type="molecule type" value="Genomic_DNA"/>
</dbReference>
<name>A0ABV5W037_9BACL</name>
<organism evidence="1 2">
    <name type="scientific">Paenibacillus hodogayensis</name>
    <dbReference type="NCBI Taxonomy" id="279208"/>
    <lineage>
        <taxon>Bacteria</taxon>
        <taxon>Bacillati</taxon>
        <taxon>Bacillota</taxon>
        <taxon>Bacilli</taxon>
        <taxon>Bacillales</taxon>
        <taxon>Paenibacillaceae</taxon>
        <taxon>Paenibacillus</taxon>
    </lineage>
</organism>
<proteinExistence type="predicted"/>
<evidence type="ECO:0000313" key="1">
    <source>
        <dbReference type="EMBL" id="MFB9753868.1"/>
    </source>
</evidence>